<protein>
    <submittedName>
        <fullName evidence="1">Uncharacterized protein</fullName>
    </submittedName>
</protein>
<proteinExistence type="predicted"/>
<dbReference type="EMBL" id="JARBHB010000012">
    <property type="protein sequence ID" value="KAJ8871005.1"/>
    <property type="molecule type" value="Genomic_DNA"/>
</dbReference>
<name>A0ABQ9GF42_9NEOP</name>
<evidence type="ECO:0000313" key="1">
    <source>
        <dbReference type="EMBL" id="KAJ8871005.1"/>
    </source>
</evidence>
<reference evidence="1 2" key="1">
    <citation type="submission" date="2023-02" db="EMBL/GenBank/DDBJ databases">
        <title>LHISI_Scaffold_Assembly.</title>
        <authorList>
            <person name="Stuart O.P."/>
            <person name="Cleave R."/>
            <person name="Magrath M.J.L."/>
            <person name="Mikheyev A.S."/>
        </authorList>
    </citation>
    <scope>NUCLEOTIDE SEQUENCE [LARGE SCALE GENOMIC DNA]</scope>
    <source>
        <strain evidence="1">Daus_M_001</strain>
        <tissue evidence="1">Leg muscle</tissue>
    </source>
</reference>
<comment type="caution">
    <text evidence="1">The sequence shown here is derived from an EMBL/GenBank/DDBJ whole genome shotgun (WGS) entry which is preliminary data.</text>
</comment>
<accession>A0ABQ9GF42</accession>
<gene>
    <name evidence="1" type="ORF">PR048_027308</name>
</gene>
<evidence type="ECO:0000313" key="2">
    <source>
        <dbReference type="Proteomes" id="UP001159363"/>
    </source>
</evidence>
<sequence length="231" mass="27016">MLSLLFRVSKAAISALIPEVCEAIRQCLEDYIKFQGRFHFHHYVENWLRLLPHLDPQLPEEIPVKKKDIVQEWSVRTLYTDVVRERTSPTFTVSDNRTHYKIRWGIPAPSHISMLFVLHVHDHPHHQPTVWFGQQCCMLDEMNGHVLDPPASLYIPRRRGWNGLTCSCGYLIAMWKCHVLYTVKLFYSVLVLKIQWLLFCMYDCRCLMQTSGRKSEKASLNDGTFLGAVEQ</sequence>
<organism evidence="1 2">
    <name type="scientific">Dryococelus australis</name>
    <dbReference type="NCBI Taxonomy" id="614101"/>
    <lineage>
        <taxon>Eukaryota</taxon>
        <taxon>Metazoa</taxon>
        <taxon>Ecdysozoa</taxon>
        <taxon>Arthropoda</taxon>
        <taxon>Hexapoda</taxon>
        <taxon>Insecta</taxon>
        <taxon>Pterygota</taxon>
        <taxon>Neoptera</taxon>
        <taxon>Polyneoptera</taxon>
        <taxon>Phasmatodea</taxon>
        <taxon>Verophasmatodea</taxon>
        <taxon>Anareolatae</taxon>
        <taxon>Phasmatidae</taxon>
        <taxon>Eurycanthinae</taxon>
        <taxon>Dryococelus</taxon>
    </lineage>
</organism>
<dbReference type="Proteomes" id="UP001159363">
    <property type="component" value="Chromosome 11"/>
</dbReference>
<keyword evidence="2" id="KW-1185">Reference proteome</keyword>